<organism evidence="3 4">
    <name type="scientific">Chlamydomonas incerta</name>
    <dbReference type="NCBI Taxonomy" id="51695"/>
    <lineage>
        <taxon>Eukaryota</taxon>
        <taxon>Viridiplantae</taxon>
        <taxon>Chlorophyta</taxon>
        <taxon>core chlorophytes</taxon>
        <taxon>Chlorophyceae</taxon>
        <taxon>CS clade</taxon>
        <taxon>Chlamydomonadales</taxon>
        <taxon>Chlamydomonadaceae</taxon>
        <taxon>Chlamydomonas</taxon>
    </lineage>
</organism>
<keyword evidence="2" id="KW-0732">Signal</keyword>
<comment type="caution">
    <text evidence="3">The sequence shown here is derived from an EMBL/GenBank/DDBJ whole genome shotgun (WGS) entry which is preliminary data.</text>
</comment>
<feature type="compositionally biased region" description="Pro residues" evidence="1">
    <location>
        <begin position="1734"/>
        <end position="1752"/>
    </location>
</feature>
<dbReference type="SUPFAM" id="SSF51126">
    <property type="entry name" value="Pectin lyase-like"/>
    <property type="match status" value="2"/>
</dbReference>
<name>A0A835VUD2_CHLIN</name>
<dbReference type="PANTHER" id="PTHR34199:SF2">
    <property type="entry name" value="NUMOD3 MOTIF FAMILY PROTEIN, EXPRESSED"/>
    <property type="match status" value="1"/>
</dbReference>
<dbReference type="Gene3D" id="2.160.20.10">
    <property type="entry name" value="Single-stranded right-handed beta-helix, Pectin lyase-like"/>
    <property type="match status" value="2"/>
</dbReference>
<feature type="region of interest" description="Disordered" evidence="1">
    <location>
        <begin position="1707"/>
        <end position="1760"/>
    </location>
</feature>
<dbReference type="InterPro" id="IPR006626">
    <property type="entry name" value="PbH1"/>
</dbReference>
<dbReference type="InterPro" id="IPR011050">
    <property type="entry name" value="Pectin_lyase_fold/virulence"/>
</dbReference>
<evidence type="ECO:0000256" key="2">
    <source>
        <dbReference type="SAM" id="SignalP"/>
    </source>
</evidence>
<dbReference type="OrthoDB" id="15421at2759"/>
<evidence type="ECO:0000313" key="4">
    <source>
        <dbReference type="Proteomes" id="UP000650467"/>
    </source>
</evidence>
<evidence type="ECO:0008006" key="5">
    <source>
        <dbReference type="Google" id="ProtNLM"/>
    </source>
</evidence>
<protein>
    <recommendedName>
        <fullName evidence="5">Right handed beta helix domain-containing protein</fullName>
    </recommendedName>
</protein>
<dbReference type="SMART" id="SM00710">
    <property type="entry name" value="PbH1"/>
    <property type="match status" value="11"/>
</dbReference>
<dbReference type="PANTHER" id="PTHR34199">
    <property type="entry name" value="NUMOD3 MOTIF FAMILY PROTEIN, EXPRESSED"/>
    <property type="match status" value="1"/>
</dbReference>
<feature type="chain" id="PRO_5032861314" description="Right handed beta helix domain-containing protein" evidence="2">
    <location>
        <begin position="25"/>
        <end position="1760"/>
    </location>
</feature>
<accession>A0A835VUD2</accession>
<reference evidence="3" key="1">
    <citation type="journal article" date="2020" name="bioRxiv">
        <title>Comparative genomics of Chlamydomonas.</title>
        <authorList>
            <person name="Craig R.J."/>
            <person name="Hasan A.R."/>
            <person name="Ness R.W."/>
            <person name="Keightley P.D."/>
        </authorList>
    </citation>
    <scope>NUCLEOTIDE SEQUENCE</scope>
    <source>
        <strain evidence="3">SAG 7.73</strain>
    </source>
</reference>
<evidence type="ECO:0000256" key="1">
    <source>
        <dbReference type="SAM" id="MobiDB-lite"/>
    </source>
</evidence>
<sequence length="1760" mass="185016">MKPGCSLTTFILVIFAILITYAQAAANAVTLLTGRVLPGDSEPYNGTVETGISTQYAADYNNFNGVTRWWLPNPGDGESGDLLPLQESRSGPDSGSDDKFRLLLKFRDVHRYVPAGAYVTSANLTLAFESWQDEVSVHICFLAKPWDYQLGSAEAYTSTGWINAYWDGARSVPWTQPGAAADCSTAYNAYTLFNVTPNGVYGTVSRTVALPPLLVQSWLAAGGANNFGLLIRPTTPGYIEYYTSQTSAGMLRRPALSLAWSASPDDVPPPGPQPWRLGLVPREWWVAPAPEGSDDSGTGFADSPFATLFKAIFEAFPMDIINLKSGIYAGAVELTRPNITIRSAPGGHWAVLTAPRDDPVNAGVVLDIRPTAHGGVLRDLEITGGFYYGIMFFTSWEDYGTMAERVALGAGARDWLIANVRIHDTGSNAVKLVMKAGNVTFSNCEIYNTGARLRTAGNGIDAVQVYGITVQDCYFHDIPGAAVHLAGGTSGARLLRNYVARTTFGFNLGFDTEPEYMDTINNPRLFECIDCTAANNVIAAVRMAGVNLWAASGGVVAHNTIWQAQEEAQAALLVAALVREDTPDPADPTGATPLVSACANATVWGNVLVRSASARPGPLFQIRVGGLDPGSKLVMGHNVYYDEAALSPADGSFVWGLGAMLEDERGLGPGGATFIGTARGWADYCAAQTGQAYCDIGSLEVDPKLDPSFSPLDCSRARRRAPAAPPVAATGLSGSPFVTDDFHGRPRPTSGSATPYDAGAVQFGSSGPVKTLSPAPLPAGLVGKPPPYMGPGLPPVYDRTWPFDYWRNRTCTDIYVDAAAGSDKQDHNYESAYKKPFKTVAAAVGASNQCDRILMRGGQVHAGPVGIFTPNLTLMTDPRDLPKRATLLCAGTGTTPCLRTGEGLYGGAAALTFTNFDIAMSSRAGAQQDGGGSGSGGSFAACVMLNEGAGGGSSAYWDYYVAQSGRSARPYTLLQNLGIFNCTSHGIKLSTFIRGVVMEGLYINTTAGAGLEVRGGGDLVLRRSVIGNTGGPGVRLGGGARNVLVERNTFHSVGERAVLLGSDVTEVEYMDVDWAAYGKRADGGAGGPDWHDCINATVRNNLVLGSEGAGVAFYSARDATVVHNTFVGVATHMQAGVLLNVSPKDVGPGLEVGPPNSNITFRNNIVSLRYPGAPREDPPRTLLVEARVLAGTQPAGGSPLPGNLPSGSTCAARHHHRRHLSAGAATAGRGVERQRLRRALLQAPRGSGTSFAAAALNAPGEQGRNADGSCPLFPRDNAWRLDVSSLPVHPLSEQIKDRVGRAFVHTDFGGHDRINNRNVPYGIPITYVDSRSTPMVQVDVGPDGFADESDMTPNAFPFPADTPVEGTYTGCNDDDCGGDRHILVVDNATCLLYEAWRAMPPAITASRRWQVDSLARFNLSRNAQPNRRLGWTSADAAGLAILPGLVRYDELVNKGVIDHAIRFTGPNSRPAFAPPASHLAPAGDQSDPQTLPWMGMRVRLAADFNCGALRSGLARVFCGALQRYGGIFADNGSPWFFTGEATMAWEGHLDELGAIGDIPSSAFEVLDTGCLCLDSLCVQADCGGGSGAGGSGPVSASSLPVYAGVNDTAQLHFDSNVYTTGDAGATGRYVDRRLLPAGVPSPGGGAEGYDGGLAGWRAFLGAGAEAGSVEVADAALDPLRDWAPAAGSPARGLSTVLSAAQDDFFGRPRGAVGGRTDAGAVLSDEAGGKKKSPSPSPSPRSAPKPKPSPAPKKSPKPKGR</sequence>
<evidence type="ECO:0000313" key="3">
    <source>
        <dbReference type="EMBL" id="KAG2428200.1"/>
    </source>
</evidence>
<feature type="region of interest" description="Disordered" evidence="1">
    <location>
        <begin position="1207"/>
        <end position="1231"/>
    </location>
</feature>
<keyword evidence="4" id="KW-1185">Reference proteome</keyword>
<gene>
    <name evidence="3" type="ORF">HXX76_011880</name>
</gene>
<proteinExistence type="predicted"/>
<dbReference type="InterPro" id="IPR012334">
    <property type="entry name" value="Pectin_lyas_fold"/>
</dbReference>
<dbReference type="EMBL" id="JAEHOC010000036">
    <property type="protein sequence ID" value="KAG2428200.1"/>
    <property type="molecule type" value="Genomic_DNA"/>
</dbReference>
<feature type="signal peptide" evidence="2">
    <location>
        <begin position="1"/>
        <end position="24"/>
    </location>
</feature>
<dbReference type="Proteomes" id="UP000650467">
    <property type="component" value="Unassembled WGS sequence"/>
</dbReference>